<dbReference type="KEGG" id="ctp:CTRG_00049"/>
<name>C5M1W0_CANTT</name>
<dbReference type="EMBL" id="GG692395">
    <property type="protein sequence ID" value="EER35310.1"/>
    <property type="molecule type" value="Genomic_DNA"/>
</dbReference>
<evidence type="ECO:0000256" key="1">
    <source>
        <dbReference type="SAM" id="MobiDB-lite"/>
    </source>
</evidence>
<protein>
    <submittedName>
        <fullName evidence="2">Uncharacterized protein</fullName>
    </submittedName>
</protein>
<keyword evidence="3" id="KW-1185">Reference proteome</keyword>
<feature type="compositionally biased region" description="Acidic residues" evidence="1">
    <location>
        <begin position="108"/>
        <end position="120"/>
    </location>
</feature>
<proteinExistence type="predicted"/>
<reference evidence="2 3" key="1">
    <citation type="journal article" date="2009" name="Nature">
        <title>Evolution of pathogenicity and sexual reproduction in eight Candida genomes.</title>
        <authorList>
            <person name="Butler G."/>
            <person name="Rasmussen M.D."/>
            <person name="Lin M.F."/>
            <person name="Santos M.A."/>
            <person name="Sakthikumar S."/>
            <person name="Munro C.A."/>
            <person name="Rheinbay E."/>
            <person name="Grabherr M."/>
            <person name="Forche A."/>
            <person name="Reedy J.L."/>
            <person name="Agrafioti I."/>
            <person name="Arnaud M.B."/>
            <person name="Bates S."/>
            <person name="Brown A.J."/>
            <person name="Brunke S."/>
            <person name="Costanzo M.C."/>
            <person name="Fitzpatrick D.A."/>
            <person name="de Groot P.W."/>
            <person name="Harris D."/>
            <person name="Hoyer L.L."/>
            <person name="Hube B."/>
            <person name="Klis F.M."/>
            <person name="Kodira C."/>
            <person name="Lennard N."/>
            <person name="Logue M.E."/>
            <person name="Martin R."/>
            <person name="Neiman A.M."/>
            <person name="Nikolaou E."/>
            <person name="Quail M.A."/>
            <person name="Quinn J."/>
            <person name="Santos M.C."/>
            <person name="Schmitzberger F.F."/>
            <person name="Sherlock G."/>
            <person name="Shah P."/>
            <person name="Silverstein K.A."/>
            <person name="Skrzypek M.S."/>
            <person name="Soll D."/>
            <person name="Staggs R."/>
            <person name="Stansfield I."/>
            <person name="Stumpf M.P."/>
            <person name="Sudbery P.E."/>
            <person name="Srikantha T."/>
            <person name="Zeng Q."/>
            <person name="Berman J."/>
            <person name="Berriman M."/>
            <person name="Heitman J."/>
            <person name="Gow N.A."/>
            <person name="Lorenz M.C."/>
            <person name="Birren B.W."/>
            <person name="Kellis M."/>
            <person name="Cuomo C.A."/>
        </authorList>
    </citation>
    <scope>NUCLEOTIDE SEQUENCE [LARGE SCALE GENOMIC DNA]</scope>
    <source>
        <strain evidence="3">ATCC MYA-3404 / T1</strain>
    </source>
</reference>
<dbReference type="OrthoDB" id="10478261at2759"/>
<evidence type="ECO:0000313" key="2">
    <source>
        <dbReference type="EMBL" id="EER35310.1"/>
    </source>
</evidence>
<gene>
    <name evidence="2" type="ORF">CTRG_00049</name>
</gene>
<dbReference type="RefSeq" id="XP_002545268.1">
    <property type="nucleotide sequence ID" value="XM_002545222.1"/>
</dbReference>
<evidence type="ECO:0000313" key="3">
    <source>
        <dbReference type="Proteomes" id="UP000002037"/>
    </source>
</evidence>
<organism evidence="2 3">
    <name type="scientific">Candida tropicalis (strain ATCC MYA-3404 / T1)</name>
    <name type="common">Yeast</name>
    <dbReference type="NCBI Taxonomy" id="294747"/>
    <lineage>
        <taxon>Eukaryota</taxon>
        <taxon>Fungi</taxon>
        <taxon>Dikarya</taxon>
        <taxon>Ascomycota</taxon>
        <taxon>Saccharomycotina</taxon>
        <taxon>Pichiomycetes</taxon>
        <taxon>Debaryomycetaceae</taxon>
        <taxon>Candida/Lodderomyces clade</taxon>
        <taxon>Candida</taxon>
    </lineage>
</organism>
<dbReference type="HOGENOM" id="CLU_2049395_0_0_1"/>
<dbReference type="GeneID" id="8300603"/>
<dbReference type="VEuPathDB" id="FungiDB:CTRG_00049"/>
<sequence>MSDYTDVVVVFKRKGGMSLWKQMYEVDDEFGVEFKIIDYESADEIWEFLDNNKLYFYIIQTKSNELRLQCTEFNRDFHRLVDNDDGEEEMFSICASMGNGPDDRIEEHMEESDHEECEIE</sequence>
<dbReference type="Proteomes" id="UP000002037">
    <property type="component" value="Unassembled WGS sequence"/>
</dbReference>
<feature type="region of interest" description="Disordered" evidence="1">
    <location>
        <begin position="98"/>
        <end position="120"/>
    </location>
</feature>
<accession>C5M1W0</accession>
<dbReference type="AlphaFoldDB" id="C5M1W0"/>